<feature type="transmembrane region" description="Helical" evidence="1">
    <location>
        <begin position="363"/>
        <end position="384"/>
    </location>
</feature>
<evidence type="ECO:0000259" key="2">
    <source>
        <dbReference type="Pfam" id="PF05569"/>
    </source>
</evidence>
<dbReference type="CDD" id="cd07341">
    <property type="entry name" value="M56_BlaR1_MecR1_like"/>
    <property type="match status" value="1"/>
</dbReference>
<keyword evidence="3" id="KW-0645">Protease</keyword>
<accession>A0ABT4DR62</accession>
<reference evidence="3 4" key="1">
    <citation type="submission" date="2022-05" db="EMBL/GenBank/DDBJ databases">
        <title>Genome Sequencing of Bee-Associated Microbes.</title>
        <authorList>
            <person name="Dunlap C."/>
        </authorList>
    </citation>
    <scope>NUCLEOTIDE SEQUENCE [LARGE SCALE GENOMIC DNA]</scope>
    <source>
        <strain evidence="3 4">NRRL NRS-1438</strain>
    </source>
</reference>
<dbReference type="EC" id="3.4.24.-" evidence="3"/>
<comment type="caution">
    <text evidence="3">The sequence shown here is derived from an EMBL/GenBank/DDBJ whole genome shotgun (WGS) entry which is preliminary data.</text>
</comment>
<evidence type="ECO:0000256" key="1">
    <source>
        <dbReference type="SAM" id="Phobius"/>
    </source>
</evidence>
<dbReference type="PANTHER" id="PTHR34978:SF3">
    <property type="entry name" value="SLR0241 PROTEIN"/>
    <property type="match status" value="1"/>
</dbReference>
<feature type="transmembrane region" description="Helical" evidence="1">
    <location>
        <begin position="12"/>
        <end position="33"/>
    </location>
</feature>
<dbReference type="InterPro" id="IPR052173">
    <property type="entry name" value="Beta-lactam_resp_regulator"/>
</dbReference>
<dbReference type="Proteomes" id="UP001207626">
    <property type="component" value="Unassembled WGS sequence"/>
</dbReference>
<proteinExistence type="predicted"/>
<keyword evidence="3" id="KW-0482">Metalloprotease</keyword>
<dbReference type="InterPro" id="IPR008756">
    <property type="entry name" value="Peptidase_M56"/>
</dbReference>
<organism evidence="3 4">
    <name type="scientific">Paenibacillus apiarius</name>
    <dbReference type="NCBI Taxonomy" id="46240"/>
    <lineage>
        <taxon>Bacteria</taxon>
        <taxon>Bacillati</taxon>
        <taxon>Bacillota</taxon>
        <taxon>Bacilli</taxon>
        <taxon>Bacillales</taxon>
        <taxon>Paenibacillaceae</taxon>
        <taxon>Paenibacillus</taxon>
    </lineage>
</organism>
<keyword evidence="1" id="KW-0472">Membrane</keyword>
<dbReference type="RefSeq" id="WP_087432980.1">
    <property type="nucleotide sequence ID" value="NZ_JAMDLV010000038.1"/>
</dbReference>
<name>A0ABT4DR62_9BACL</name>
<protein>
    <submittedName>
        <fullName evidence="3">M48 family metalloprotease</fullName>
        <ecNumber evidence="3">3.4.24.-</ecNumber>
    </submittedName>
</protein>
<gene>
    <name evidence="3" type="ORF">M5X09_02385</name>
</gene>
<sequence>MSPSLHACLSSVFSWVVRGSLMAGILAVLVLSLQFLLHKRIEARWKYWLWLPVAIRLLLPWAPESSLSLYNVLPVEALAPGIQQQTQNPSAWHTWWKGSGGDSEEAVQVEHTYNPEESSLIRENAGVADLSHRSETVQDISFWWSGFKQMGFTDMLMSVWLAGVLFLAAKTVYDHLRLKQALRAGRCIETPFLSEVFHETKLLMGVKGEVRFIASERIPGPAVVGFRKPAIVISPSLLVTLREDQLQCILAHEFGHIQRRDVAVNWMMHIILIVHWFNPLLWLAVHKARQDQEMACDACVLDRMSSQPNLQHNNTYGQTIIHVLEHFHLSGKQHQPGLAGFSATHKQMKRRLLMIKRFHKKSYHLSILGMAIIVALGSVTLVNAKGNDVDAAPSPAVNEIALKTAATKPKAEGEGEKLEKEEKERVAKLLEKNPDDTYIVYVSNELNEGKGGLPVEGFSLSEFYLMGSPSPSFDTYEAYLKRASTLKEAVLQQPADLPEGYTLSKANIYSVFTSKDFAPVKAEAKKLGKQVYSKKINVTKSDHIALTYTNGEDYINISSFHFDEKDKRKEKEYNYTSAKDMEKKNPNHEGRNYLSWFENGKSFQIVTNPGNPLTKEELIKLAQTAVKK</sequence>
<evidence type="ECO:0000313" key="4">
    <source>
        <dbReference type="Proteomes" id="UP001207626"/>
    </source>
</evidence>
<dbReference type="Pfam" id="PF05569">
    <property type="entry name" value="Peptidase_M56"/>
    <property type="match status" value="1"/>
</dbReference>
<dbReference type="Gene3D" id="3.30.2010.10">
    <property type="entry name" value="Metalloproteases ('zincins'), catalytic domain"/>
    <property type="match status" value="1"/>
</dbReference>
<evidence type="ECO:0000313" key="3">
    <source>
        <dbReference type="EMBL" id="MCY9518521.1"/>
    </source>
</evidence>
<keyword evidence="1" id="KW-1133">Transmembrane helix</keyword>
<dbReference type="PANTHER" id="PTHR34978">
    <property type="entry name" value="POSSIBLE SENSOR-TRANSDUCER PROTEIN BLAR"/>
    <property type="match status" value="1"/>
</dbReference>
<feature type="domain" description="Peptidase M56" evidence="2">
    <location>
        <begin position="16"/>
        <end position="355"/>
    </location>
</feature>
<keyword evidence="3" id="KW-0378">Hydrolase</keyword>
<dbReference type="GO" id="GO:0008237">
    <property type="term" value="F:metallopeptidase activity"/>
    <property type="evidence" value="ECO:0007669"/>
    <property type="project" value="UniProtKB-KW"/>
</dbReference>
<dbReference type="EMBL" id="JAMDLW010000001">
    <property type="protein sequence ID" value="MCY9518521.1"/>
    <property type="molecule type" value="Genomic_DNA"/>
</dbReference>
<feature type="transmembrane region" description="Helical" evidence="1">
    <location>
        <begin position="155"/>
        <end position="173"/>
    </location>
</feature>
<keyword evidence="4" id="KW-1185">Reference proteome</keyword>
<keyword evidence="1" id="KW-0812">Transmembrane</keyword>